<proteinExistence type="predicted"/>
<sequence length="199" mass="21462">MKLKVLGLDAAFAHTGMAFAEVDLSGTVISDAHIAVTRVELIKTEADKESKKVVRKNSDDLRRAREIVTGVRQAVEEHGIHLVCCEVPTGTQSARASWALGIAVGTLAAIDQPLIQVLPREVKEAVGDKYADKDEIIAWASGKYPTINWPMSKKKGQMSITVGQAEHMADAVAVIHAATKTAEFNRMAAVYRSVAGRLS</sequence>
<dbReference type="RefSeq" id="WP_187057197.1">
    <property type="nucleotide sequence ID" value="NZ_CP060412.1"/>
</dbReference>
<dbReference type="KEGG" id="dtl:H8F01_00730"/>
<dbReference type="EMBL" id="CP060412">
    <property type="protein sequence ID" value="QNK01738.1"/>
    <property type="molecule type" value="Genomic_DNA"/>
</dbReference>
<dbReference type="InterPro" id="IPR012337">
    <property type="entry name" value="RNaseH-like_sf"/>
</dbReference>
<evidence type="ECO:0000313" key="2">
    <source>
        <dbReference type="Proteomes" id="UP000515873"/>
    </source>
</evidence>
<dbReference type="SUPFAM" id="SSF53098">
    <property type="entry name" value="Ribonuclease H-like"/>
    <property type="match status" value="1"/>
</dbReference>
<dbReference type="AlphaFoldDB" id="A0A7G8Q4N0"/>
<accession>A0A7G8Q4N0</accession>
<dbReference type="Proteomes" id="UP000515873">
    <property type="component" value="Chromosome"/>
</dbReference>
<evidence type="ECO:0000313" key="1">
    <source>
        <dbReference type="EMBL" id="QNK01738.1"/>
    </source>
</evidence>
<dbReference type="InterPro" id="IPR036397">
    <property type="entry name" value="RNaseH_sf"/>
</dbReference>
<dbReference type="GO" id="GO:0003676">
    <property type="term" value="F:nucleic acid binding"/>
    <property type="evidence" value="ECO:0007669"/>
    <property type="project" value="InterPro"/>
</dbReference>
<keyword evidence="2" id="KW-1185">Reference proteome</keyword>
<organism evidence="1 2">
    <name type="scientific">Dyella telluris</name>
    <dbReference type="NCBI Taxonomy" id="2763498"/>
    <lineage>
        <taxon>Bacteria</taxon>
        <taxon>Pseudomonadati</taxon>
        <taxon>Pseudomonadota</taxon>
        <taxon>Gammaproteobacteria</taxon>
        <taxon>Lysobacterales</taxon>
        <taxon>Rhodanobacteraceae</taxon>
        <taxon>Dyella</taxon>
    </lineage>
</organism>
<dbReference type="Gene3D" id="3.30.420.10">
    <property type="entry name" value="Ribonuclease H-like superfamily/Ribonuclease H"/>
    <property type="match status" value="1"/>
</dbReference>
<protein>
    <submittedName>
        <fullName evidence="1">Uncharacterized protein</fullName>
    </submittedName>
</protein>
<reference evidence="1 2" key="1">
    <citation type="submission" date="2020-08" db="EMBL/GenBank/DDBJ databases">
        <title>Dyella sp. G9 isolated from forest soil.</title>
        <authorList>
            <person name="Fu J."/>
            <person name="Qiu L."/>
        </authorList>
    </citation>
    <scope>NUCLEOTIDE SEQUENCE [LARGE SCALE GENOMIC DNA]</scope>
    <source>
        <strain evidence="1 2">G9</strain>
    </source>
</reference>
<gene>
    <name evidence="1" type="ORF">H8F01_00730</name>
</gene>
<name>A0A7G8Q4N0_9GAMM</name>